<evidence type="ECO:0000256" key="10">
    <source>
        <dbReference type="SAM" id="Phobius"/>
    </source>
</evidence>
<dbReference type="PANTHER" id="PTHR24421:SF10">
    <property type="entry name" value="NITRATE_NITRITE SENSOR PROTEIN NARQ"/>
    <property type="match status" value="1"/>
</dbReference>
<keyword evidence="5" id="KW-0547">Nucleotide-binding</keyword>
<feature type="domain" description="Signal transduction histidine kinase subgroup 3 dimerisation and phosphoacceptor" evidence="11">
    <location>
        <begin position="189"/>
        <end position="254"/>
    </location>
</feature>
<feature type="transmembrane region" description="Helical" evidence="10">
    <location>
        <begin position="36"/>
        <end position="55"/>
    </location>
</feature>
<dbReference type="Gene3D" id="3.30.565.10">
    <property type="entry name" value="Histidine kinase-like ATPase, C-terminal domain"/>
    <property type="match status" value="1"/>
</dbReference>
<evidence type="ECO:0000256" key="7">
    <source>
        <dbReference type="ARBA" id="ARBA00022840"/>
    </source>
</evidence>
<evidence type="ECO:0000256" key="2">
    <source>
        <dbReference type="ARBA" id="ARBA00012438"/>
    </source>
</evidence>
<dbReference type="GO" id="GO:0016020">
    <property type="term" value="C:membrane"/>
    <property type="evidence" value="ECO:0007669"/>
    <property type="project" value="InterPro"/>
</dbReference>
<evidence type="ECO:0000256" key="8">
    <source>
        <dbReference type="ARBA" id="ARBA00023012"/>
    </source>
</evidence>
<accession>A0A6H9WHS0</accession>
<feature type="region of interest" description="Disordered" evidence="9">
    <location>
        <begin position="375"/>
        <end position="404"/>
    </location>
</feature>
<dbReference type="EC" id="2.7.13.3" evidence="2"/>
<feature type="transmembrane region" description="Helical" evidence="10">
    <location>
        <begin position="140"/>
        <end position="159"/>
    </location>
</feature>
<feature type="compositionally biased region" description="Basic residues" evidence="9">
    <location>
        <begin position="395"/>
        <end position="404"/>
    </location>
</feature>
<dbReference type="InterPro" id="IPR011712">
    <property type="entry name" value="Sig_transdc_His_kin_sub3_dim/P"/>
</dbReference>
<keyword evidence="6 12" id="KW-0418">Kinase</keyword>
<dbReference type="InterPro" id="IPR050482">
    <property type="entry name" value="Sensor_HK_TwoCompSys"/>
</dbReference>
<protein>
    <recommendedName>
        <fullName evidence="2">histidine kinase</fullName>
        <ecNumber evidence="2">2.7.13.3</ecNumber>
    </recommendedName>
</protein>
<keyword evidence="10" id="KW-0472">Membrane</keyword>
<evidence type="ECO:0000256" key="3">
    <source>
        <dbReference type="ARBA" id="ARBA00022553"/>
    </source>
</evidence>
<keyword evidence="10" id="KW-0812">Transmembrane</keyword>
<keyword evidence="8" id="KW-0902">Two-component regulatory system</keyword>
<evidence type="ECO:0000256" key="9">
    <source>
        <dbReference type="SAM" id="MobiDB-lite"/>
    </source>
</evidence>
<proteinExistence type="predicted"/>
<keyword evidence="13" id="KW-1185">Reference proteome</keyword>
<dbReference type="Gene3D" id="1.20.5.1930">
    <property type="match status" value="1"/>
</dbReference>
<feature type="transmembrane region" description="Helical" evidence="10">
    <location>
        <begin position="62"/>
        <end position="95"/>
    </location>
</feature>
<dbReference type="GO" id="GO:0046983">
    <property type="term" value="F:protein dimerization activity"/>
    <property type="evidence" value="ECO:0007669"/>
    <property type="project" value="InterPro"/>
</dbReference>
<evidence type="ECO:0000256" key="5">
    <source>
        <dbReference type="ARBA" id="ARBA00022741"/>
    </source>
</evidence>
<keyword evidence="3" id="KW-0597">Phosphoprotein</keyword>
<keyword evidence="4" id="KW-0808">Transferase</keyword>
<dbReference type="Pfam" id="PF07730">
    <property type="entry name" value="HisKA_3"/>
    <property type="match status" value="1"/>
</dbReference>
<comment type="catalytic activity">
    <reaction evidence="1">
        <text>ATP + protein L-histidine = ADP + protein N-phospho-L-histidine.</text>
        <dbReference type="EC" id="2.7.13.3"/>
    </reaction>
</comment>
<organism evidence="12 13">
    <name type="scientific">Pseudoclavibacter endophyticus</name>
    <dbReference type="NCBI Taxonomy" id="1778590"/>
    <lineage>
        <taxon>Bacteria</taxon>
        <taxon>Bacillati</taxon>
        <taxon>Actinomycetota</taxon>
        <taxon>Actinomycetes</taxon>
        <taxon>Micrococcales</taxon>
        <taxon>Microbacteriaceae</taxon>
        <taxon>Pseudoclavibacter</taxon>
    </lineage>
</organism>
<keyword evidence="7" id="KW-0067">ATP-binding</keyword>
<name>A0A6H9WHS0_9MICO</name>
<dbReference type="InterPro" id="IPR036890">
    <property type="entry name" value="HATPase_C_sf"/>
</dbReference>
<dbReference type="SUPFAM" id="SSF55874">
    <property type="entry name" value="ATPase domain of HSP90 chaperone/DNA topoisomerase II/histidine kinase"/>
    <property type="match status" value="1"/>
</dbReference>
<reference evidence="12 13" key="1">
    <citation type="submission" date="2019-09" db="EMBL/GenBank/DDBJ databases">
        <title>Phylogeny of genus Pseudoclavibacter and closely related genus.</title>
        <authorList>
            <person name="Li Y."/>
        </authorList>
    </citation>
    <scope>NUCLEOTIDE SEQUENCE [LARGE SCALE GENOMIC DNA]</scope>
    <source>
        <strain evidence="12 13">EGI 60007</strain>
    </source>
</reference>
<evidence type="ECO:0000313" key="13">
    <source>
        <dbReference type="Proteomes" id="UP000431744"/>
    </source>
</evidence>
<evidence type="ECO:0000313" key="12">
    <source>
        <dbReference type="EMBL" id="KAB1650482.1"/>
    </source>
</evidence>
<evidence type="ECO:0000256" key="1">
    <source>
        <dbReference type="ARBA" id="ARBA00000085"/>
    </source>
</evidence>
<comment type="caution">
    <text evidence="12">The sequence shown here is derived from an EMBL/GenBank/DDBJ whole genome shotgun (WGS) entry which is preliminary data.</text>
</comment>
<evidence type="ECO:0000259" key="11">
    <source>
        <dbReference type="Pfam" id="PF07730"/>
    </source>
</evidence>
<dbReference type="AlphaFoldDB" id="A0A6H9WHS0"/>
<feature type="transmembrane region" description="Helical" evidence="10">
    <location>
        <begin position="107"/>
        <end position="128"/>
    </location>
</feature>
<dbReference type="Proteomes" id="UP000431744">
    <property type="component" value="Unassembled WGS sequence"/>
</dbReference>
<evidence type="ECO:0000256" key="4">
    <source>
        <dbReference type="ARBA" id="ARBA00022679"/>
    </source>
</evidence>
<dbReference type="EMBL" id="WBJY01000001">
    <property type="protein sequence ID" value="KAB1650482.1"/>
    <property type="molecule type" value="Genomic_DNA"/>
</dbReference>
<sequence>MAVLTAVGTAVAAVLLLFIIGSLSAADPAEHGVATPWSWWVTGVVVVLQAAAQLIPGPRSAGLLVAAALPLVLASVVPGPLFSVSAFPILVLAFLTGLQEPVRRVRWTGPAAGVLVAVGQLLNAAFIGRTDYAGMAVESALQAALVIGLPLLPATVIAGQRAIRHAQQETLDAMARERDAHIGEVIAGERAAMARELHDIAAHHLSGISLMAGAVERQVHTDPEAARAGAAAVRAQSRATLDDLRRLVGMLRDTDGGDESVKTLDTVPALVDDVAATGVDVRVDVRGPASDDVGEGIGPLAQLAVYRMVQESLANASRHAPGAACTVVLDDTDPARFRVSVRNAPPPAGSLTRPSGSGFGIIGMRERAALIGASFSAGPSGDDGWETRMSIPRESRRHRTEQHT</sequence>
<dbReference type="GO" id="GO:0005524">
    <property type="term" value="F:ATP binding"/>
    <property type="evidence" value="ECO:0007669"/>
    <property type="project" value="UniProtKB-KW"/>
</dbReference>
<evidence type="ECO:0000256" key="6">
    <source>
        <dbReference type="ARBA" id="ARBA00022777"/>
    </source>
</evidence>
<gene>
    <name evidence="12" type="ORF">F8O04_02895</name>
</gene>
<dbReference type="PANTHER" id="PTHR24421">
    <property type="entry name" value="NITRATE/NITRITE SENSOR PROTEIN NARX-RELATED"/>
    <property type="match status" value="1"/>
</dbReference>
<dbReference type="CDD" id="cd16917">
    <property type="entry name" value="HATPase_UhpB-NarQ-NarX-like"/>
    <property type="match status" value="1"/>
</dbReference>
<dbReference type="OrthoDB" id="227596at2"/>
<keyword evidence="10" id="KW-1133">Transmembrane helix</keyword>
<dbReference type="GO" id="GO:0000155">
    <property type="term" value="F:phosphorelay sensor kinase activity"/>
    <property type="evidence" value="ECO:0007669"/>
    <property type="project" value="InterPro"/>
</dbReference>